<dbReference type="AlphaFoldDB" id="A0A1X2F6V3"/>
<accession>A0A1X2F6V3</accession>
<organism evidence="1 2">
    <name type="scientific">Mycobacterium szulgai</name>
    <dbReference type="NCBI Taxonomy" id="1787"/>
    <lineage>
        <taxon>Bacteria</taxon>
        <taxon>Bacillati</taxon>
        <taxon>Actinomycetota</taxon>
        <taxon>Actinomycetes</taxon>
        <taxon>Mycobacteriales</taxon>
        <taxon>Mycobacteriaceae</taxon>
        <taxon>Mycobacterium</taxon>
    </lineage>
</organism>
<proteinExistence type="predicted"/>
<evidence type="ECO:0000313" key="2">
    <source>
        <dbReference type="Proteomes" id="UP000193317"/>
    </source>
</evidence>
<gene>
    <name evidence="1" type="ORF">AWC27_19670</name>
</gene>
<name>A0A1X2F6V3_MYCSZ</name>
<dbReference type="Proteomes" id="UP000193317">
    <property type="component" value="Unassembled WGS sequence"/>
</dbReference>
<protein>
    <submittedName>
        <fullName evidence="1">Uncharacterized protein</fullName>
    </submittedName>
</protein>
<reference evidence="1 2" key="1">
    <citation type="submission" date="2016-01" db="EMBL/GenBank/DDBJ databases">
        <title>The new phylogeny of the genus Mycobacterium.</title>
        <authorList>
            <person name="Tarcisio F."/>
            <person name="Conor M."/>
            <person name="Antonella G."/>
            <person name="Elisabetta G."/>
            <person name="Giulia F.S."/>
            <person name="Sara T."/>
            <person name="Anna F."/>
            <person name="Clotilde B."/>
            <person name="Roberto B."/>
            <person name="Veronica D.S."/>
            <person name="Fabio R."/>
            <person name="Monica P."/>
            <person name="Olivier J."/>
            <person name="Enrico T."/>
            <person name="Nicola S."/>
        </authorList>
    </citation>
    <scope>NUCLEOTIDE SEQUENCE [LARGE SCALE GENOMIC DNA]</scope>
    <source>
        <strain evidence="1 2">DSM 44166</strain>
    </source>
</reference>
<dbReference type="EMBL" id="LQPW01000019">
    <property type="protein sequence ID" value="ORX14160.1"/>
    <property type="molecule type" value="Genomic_DNA"/>
</dbReference>
<comment type="caution">
    <text evidence="1">The sequence shown here is derived from an EMBL/GenBank/DDBJ whole genome shotgun (WGS) entry which is preliminary data.</text>
</comment>
<keyword evidence="2" id="KW-1185">Reference proteome</keyword>
<evidence type="ECO:0000313" key="1">
    <source>
        <dbReference type="EMBL" id="ORX14160.1"/>
    </source>
</evidence>
<sequence>MLRMLTQESFIDLFAIFDNCAGHANRRAPSERYQEASGILARARRMLSLNSQGNCARVGSLFSSRERPRIIGNRNDQIVANFHVVPLVDRPQIIARRASLPSAHVVMGPLDGGLHGCRGFRRQVGQFFVTGRSRKLGGGREAIARVVNICDVIAVGALVDRRERINVLKSGMSGLLRMRWRVLQVEGESCSHLQSEAPVGWSDECRKTNLTRREMVNWYSRFTRNI</sequence>